<evidence type="ECO:0000256" key="3">
    <source>
        <dbReference type="ARBA" id="ARBA00022692"/>
    </source>
</evidence>
<dbReference type="Proteomes" id="UP000014760">
    <property type="component" value="Unassembled WGS sequence"/>
</dbReference>
<name>R7VJ52_CAPTE</name>
<organism evidence="9">
    <name type="scientific">Capitella teleta</name>
    <name type="common">Polychaete worm</name>
    <dbReference type="NCBI Taxonomy" id="283909"/>
    <lineage>
        <taxon>Eukaryota</taxon>
        <taxon>Metazoa</taxon>
        <taxon>Spiralia</taxon>
        <taxon>Lophotrochozoa</taxon>
        <taxon>Annelida</taxon>
        <taxon>Polychaeta</taxon>
        <taxon>Sedentaria</taxon>
        <taxon>Scolecida</taxon>
        <taxon>Capitellidae</taxon>
        <taxon>Capitella</taxon>
    </lineage>
</organism>
<feature type="transmembrane region" description="Helical" evidence="8">
    <location>
        <begin position="378"/>
        <end position="404"/>
    </location>
</feature>
<dbReference type="GO" id="GO:0005412">
    <property type="term" value="F:D-glucose:sodium symporter activity"/>
    <property type="evidence" value="ECO:0007669"/>
    <property type="project" value="TreeGrafter"/>
</dbReference>
<feature type="transmembrane region" description="Helical" evidence="8">
    <location>
        <begin position="528"/>
        <end position="550"/>
    </location>
</feature>
<feature type="transmembrane region" description="Helical" evidence="8">
    <location>
        <begin position="457"/>
        <end position="475"/>
    </location>
</feature>
<evidence type="ECO:0000256" key="4">
    <source>
        <dbReference type="ARBA" id="ARBA00022989"/>
    </source>
</evidence>
<feature type="transmembrane region" description="Helical" evidence="8">
    <location>
        <begin position="310"/>
        <end position="331"/>
    </location>
</feature>
<reference evidence="11" key="1">
    <citation type="submission" date="2012-12" db="EMBL/GenBank/DDBJ databases">
        <authorList>
            <person name="Hellsten U."/>
            <person name="Grimwood J."/>
            <person name="Chapman J.A."/>
            <person name="Shapiro H."/>
            <person name="Aerts A."/>
            <person name="Otillar R.P."/>
            <person name="Terry A.Y."/>
            <person name="Boore J.L."/>
            <person name="Simakov O."/>
            <person name="Marletaz F."/>
            <person name="Cho S.-J."/>
            <person name="Edsinger-Gonzales E."/>
            <person name="Havlak P."/>
            <person name="Kuo D.-H."/>
            <person name="Larsson T."/>
            <person name="Lv J."/>
            <person name="Arendt D."/>
            <person name="Savage R."/>
            <person name="Osoegawa K."/>
            <person name="de Jong P."/>
            <person name="Lindberg D.R."/>
            <person name="Seaver E.C."/>
            <person name="Weisblat D.A."/>
            <person name="Putnam N.H."/>
            <person name="Grigoriev I.V."/>
            <person name="Rokhsar D.S."/>
        </authorList>
    </citation>
    <scope>NUCLEOTIDE SEQUENCE</scope>
    <source>
        <strain evidence="11">I ESC-2004</strain>
    </source>
</reference>
<proteinExistence type="inferred from homology"/>
<keyword evidence="5 8" id="KW-0472">Membrane</keyword>
<dbReference type="InterPro" id="IPR038377">
    <property type="entry name" value="Na/Glc_symporter_sf"/>
</dbReference>
<sequence>MANSVDQVLIWDQYTNDLNLHWTDILALVLYFVLVLGIGFAASCLAKTSDSQGYFLAGQSSNWFLIGTSTFATNIGAPMFVGLAGSAASSGIAVVMFEWHAMFMLIALGWLFLPVYRACGCFTMPQYLKRRFGGQRISLLMAIVHTLNTLIASIAGQMYAGALFIQQIFQWNLYLAVCVILAITAAYTIVGGLTAVMWTDAIQTIILVGGASALGVIALDEVGGFEAMYSRFSSAMADYTRLDQALYDNRTCGTTPDNAWHIFRSVDDPGYPWPGMVFGLTILATNAWCTDQICVQRSLSAKNVAHAKAGVILAAYLKILPFLFFIIPGMISRILYPNEIGCADPDLCKAICENPRGCTNIAYPLLVIRNLPDGVRGIMLAAMLAALMSSLTSIFNSSTTIFTLDIWKKAIRRKANERELMLVGRLYTLILVGASIAWLPILQAVQGSQFWDYVQEIYSHILPPIVCAFVLGLFWKRVTEKAAFWSIMICMVIGLTRLILSWVNPGPACGSGDDDVDDAWKWITEVHYLHFAIIQFAIALFLILLISLMTEPRRPEKLHRVTFWTKDDEEMMELSDDEFDEEDDEDDNEQKDNNDGSKVGTCLKKYVCGMDSITPKKLTKAEFIEMQRDISEIYEDPTAKKVLNINAVICLAVAVFLHAFWA</sequence>
<feature type="compositionally biased region" description="Acidic residues" evidence="7">
    <location>
        <begin position="574"/>
        <end position="589"/>
    </location>
</feature>
<comment type="subcellular location">
    <subcellularLocation>
        <location evidence="1">Membrane</location>
        <topology evidence="1">Multi-pass membrane protein</topology>
    </subcellularLocation>
</comment>
<reference evidence="9 11" key="2">
    <citation type="journal article" date="2013" name="Nature">
        <title>Insights into bilaterian evolution from three spiralian genomes.</title>
        <authorList>
            <person name="Simakov O."/>
            <person name="Marletaz F."/>
            <person name="Cho S.J."/>
            <person name="Edsinger-Gonzales E."/>
            <person name="Havlak P."/>
            <person name="Hellsten U."/>
            <person name="Kuo D.H."/>
            <person name="Larsson T."/>
            <person name="Lv J."/>
            <person name="Arendt D."/>
            <person name="Savage R."/>
            <person name="Osoegawa K."/>
            <person name="de Jong P."/>
            <person name="Grimwood J."/>
            <person name="Chapman J.A."/>
            <person name="Shapiro H."/>
            <person name="Aerts A."/>
            <person name="Otillar R.P."/>
            <person name="Terry A.Y."/>
            <person name="Boore J.L."/>
            <person name="Grigoriev I.V."/>
            <person name="Lindberg D.R."/>
            <person name="Seaver E.C."/>
            <person name="Weisblat D.A."/>
            <person name="Putnam N.H."/>
            <person name="Rokhsar D.S."/>
        </authorList>
    </citation>
    <scope>NUCLEOTIDE SEQUENCE</scope>
    <source>
        <strain evidence="9 11">I ESC-2004</strain>
    </source>
</reference>
<dbReference type="Pfam" id="PF00474">
    <property type="entry name" value="SSF"/>
    <property type="match status" value="1"/>
</dbReference>
<evidence type="ECO:0000256" key="5">
    <source>
        <dbReference type="ARBA" id="ARBA00023136"/>
    </source>
</evidence>
<keyword evidence="11" id="KW-1185">Reference proteome</keyword>
<feature type="transmembrane region" description="Helical" evidence="8">
    <location>
        <begin position="171"/>
        <end position="190"/>
    </location>
</feature>
<dbReference type="NCBIfam" id="TIGR00813">
    <property type="entry name" value="sss"/>
    <property type="match status" value="1"/>
</dbReference>
<dbReference type="EMBL" id="AMQN01000595">
    <property type="status" value="NOT_ANNOTATED_CDS"/>
    <property type="molecule type" value="Genomic_DNA"/>
</dbReference>
<feature type="transmembrane region" description="Helical" evidence="8">
    <location>
        <begin position="91"/>
        <end position="116"/>
    </location>
</feature>
<dbReference type="STRING" id="283909.R7VJ52"/>
<feature type="transmembrane region" description="Helical" evidence="8">
    <location>
        <begin position="642"/>
        <end position="661"/>
    </location>
</feature>
<evidence type="ECO:0000256" key="7">
    <source>
        <dbReference type="SAM" id="MobiDB-lite"/>
    </source>
</evidence>
<feature type="transmembrane region" description="Helical" evidence="8">
    <location>
        <begin position="137"/>
        <end position="159"/>
    </location>
</feature>
<feature type="transmembrane region" description="Helical" evidence="8">
    <location>
        <begin position="482"/>
        <end position="503"/>
    </location>
</feature>
<evidence type="ECO:0008006" key="12">
    <source>
        <dbReference type="Google" id="ProtNLM"/>
    </source>
</evidence>
<dbReference type="Gene3D" id="1.20.1730.10">
    <property type="entry name" value="Sodium/glucose cotransporter"/>
    <property type="match status" value="1"/>
</dbReference>
<dbReference type="AlphaFoldDB" id="R7VJ52"/>
<keyword evidence="3 8" id="KW-0812">Transmembrane</keyword>
<dbReference type="EMBL" id="KB293180">
    <property type="protein sequence ID" value="ELU16351.1"/>
    <property type="molecule type" value="Genomic_DNA"/>
</dbReference>
<feature type="transmembrane region" description="Helical" evidence="8">
    <location>
        <begin position="271"/>
        <end position="289"/>
    </location>
</feature>
<dbReference type="PANTHER" id="PTHR11819">
    <property type="entry name" value="SOLUTE CARRIER FAMILY 5"/>
    <property type="match status" value="1"/>
</dbReference>
<protein>
    <recommendedName>
        <fullName evidence="12">Sodium/glucose cotransporter 4</fullName>
    </recommendedName>
</protein>
<feature type="region of interest" description="Disordered" evidence="7">
    <location>
        <begin position="574"/>
        <end position="596"/>
    </location>
</feature>
<evidence type="ECO:0000256" key="1">
    <source>
        <dbReference type="ARBA" id="ARBA00004141"/>
    </source>
</evidence>
<feature type="transmembrane region" description="Helical" evidence="8">
    <location>
        <begin position="20"/>
        <end position="42"/>
    </location>
</feature>
<reference evidence="10" key="3">
    <citation type="submission" date="2015-06" db="UniProtKB">
        <authorList>
            <consortium name="EnsemblMetazoa"/>
        </authorList>
    </citation>
    <scope>IDENTIFICATION</scope>
</reference>
<feature type="transmembrane region" description="Helical" evidence="8">
    <location>
        <begin position="202"/>
        <end position="219"/>
    </location>
</feature>
<dbReference type="EnsemblMetazoa" id="CapteT213563">
    <property type="protein sequence ID" value="CapteP213563"/>
    <property type="gene ID" value="CapteG213563"/>
</dbReference>
<dbReference type="OMA" id="WYRRSER"/>
<dbReference type="HOGENOM" id="CLU_018808_9_2_1"/>
<comment type="similarity">
    <text evidence="2 6">Belongs to the sodium:solute symporter (SSF) (TC 2.A.21) family.</text>
</comment>
<dbReference type="InterPro" id="IPR001734">
    <property type="entry name" value="Na/solute_symporter"/>
</dbReference>
<evidence type="ECO:0000313" key="10">
    <source>
        <dbReference type="EnsemblMetazoa" id="CapteP213563"/>
    </source>
</evidence>
<keyword evidence="4 8" id="KW-1133">Transmembrane helix</keyword>
<feature type="transmembrane region" description="Helical" evidence="8">
    <location>
        <begin position="63"/>
        <end position="85"/>
    </location>
</feature>
<evidence type="ECO:0000313" key="11">
    <source>
        <dbReference type="Proteomes" id="UP000014760"/>
    </source>
</evidence>
<dbReference type="PANTHER" id="PTHR11819:SF195">
    <property type="entry name" value="SODIUM_GLUCOSE COTRANSPORTER 4"/>
    <property type="match status" value="1"/>
</dbReference>
<dbReference type="OrthoDB" id="6132759at2759"/>
<evidence type="ECO:0000256" key="6">
    <source>
        <dbReference type="RuleBase" id="RU362091"/>
    </source>
</evidence>
<dbReference type="GO" id="GO:0005886">
    <property type="term" value="C:plasma membrane"/>
    <property type="evidence" value="ECO:0007669"/>
    <property type="project" value="TreeGrafter"/>
</dbReference>
<evidence type="ECO:0000256" key="2">
    <source>
        <dbReference type="ARBA" id="ARBA00006434"/>
    </source>
</evidence>
<dbReference type="PROSITE" id="PS50283">
    <property type="entry name" value="NA_SOLUT_SYMP_3"/>
    <property type="match status" value="1"/>
</dbReference>
<feature type="transmembrane region" description="Helical" evidence="8">
    <location>
        <begin position="425"/>
        <end position="445"/>
    </location>
</feature>
<evidence type="ECO:0000313" key="9">
    <source>
        <dbReference type="EMBL" id="ELU16351.1"/>
    </source>
</evidence>
<accession>R7VJ52</accession>
<evidence type="ECO:0000256" key="8">
    <source>
        <dbReference type="SAM" id="Phobius"/>
    </source>
</evidence>
<gene>
    <name evidence="9" type="ORF">CAPTEDRAFT_213563</name>
</gene>